<name>E0UMR0_GLOV7</name>
<dbReference type="RefSeq" id="WP_013334986.1">
    <property type="nucleotide sequence ID" value="NC_014534.1"/>
</dbReference>
<geneLocation type="plasmid" evidence="1 2">
    <name>Cy782202</name>
</geneLocation>
<keyword evidence="2" id="KW-1185">Reference proteome</keyword>
<gene>
    <name evidence="1" type="ordered locus">Cyan7822_6457</name>
</gene>
<dbReference type="EMBL" id="CP002200">
    <property type="protein sequence ID" value="ADN18240.1"/>
    <property type="molecule type" value="Genomic_DNA"/>
</dbReference>
<evidence type="ECO:0000313" key="1">
    <source>
        <dbReference type="EMBL" id="ADN18240.1"/>
    </source>
</evidence>
<dbReference type="Proteomes" id="UP000008206">
    <property type="component" value="Plasmid Cy782202"/>
</dbReference>
<dbReference type="HOGENOM" id="CLU_2715631_0_0_3"/>
<protein>
    <submittedName>
        <fullName evidence="1">Uncharacterized protein</fullName>
    </submittedName>
</protein>
<accession>E0UMR0</accession>
<organism evidence="1 2">
    <name type="scientific">Gloeothece verrucosa (strain PCC 7822)</name>
    <name type="common">Cyanothece sp. (strain PCC 7822)</name>
    <dbReference type="NCBI Taxonomy" id="497965"/>
    <lineage>
        <taxon>Bacteria</taxon>
        <taxon>Bacillati</taxon>
        <taxon>Cyanobacteriota</taxon>
        <taxon>Cyanophyceae</taxon>
        <taxon>Oscillatoriophycideae</taxon>
        <taxon>Chroococcales</taxon>
        <taxon>Aphanothecaceae</taxon>
        <taxon>Gloeothece</taxon>
        <taxon>Gloeothece verrucosa</taxon>
    </lineage>
</organism>
<sequence>MTNYLAAYYLDSCPLYWGLTTQKSEALFGPFDTTEEAWNFLNQFQNIIEELEKNPEQYPQAIKEKYLGFTSS</sequence>
<reference evidence="2" key="1">
    <citation type="journal article" date="2011" name="MBio">
        <title>Novel metabolic attributes of the genus Cyanothece, comprising a group of unicellular nitrogen-fixing Cyanobacteria.</title>
        <authorList>
            <person name="Bandyopadhyay A."/>
            <person name="Elvitigala T."/>
            <person name="Welsh E."/>
            <person name="Stockel J."/>
            <person name="Liberton M."/>
            <person name="Min H."/>
            <person name="Sherman L.A."/>
            <person name="Pakrasi H.B."/>
        </authorList>
    </citation>
    <scope>NUCLEOTIDE SEQUENCE [LARGE SCALE GENOMIC DNA]</scope>
    <source>
        <strain evidence="2">PCC 7822</strain>
        <plasmid evidence="2">Cy782202</plasmid>
    </source>
</reference>
<dbReference type="AlphaFoldDB" id="E0UMR0"/>
<evidence type="ECO:0000313" key="2">
    <source>
        <dbReference type="Proteomes" id="UP000008206"/>
    </source>
</evidence>
<keyword evidence="1" id="KW-0614">Plasmid</keyword>
<proteinExistence type="predicted"/>
<dbReference type="KEGG" id="cyj:Cyan7822_6457"/>